<organism evidence="2">
    <name type="scientific">Halalkalibacterium halodurans</name>
    <name type="common">Bacillus halodurans</name>
    <dbReference type="NCBI Taxonomy" id="86665"/>
    <lineage>
        <taxon>Bacteria</taxon>
        <taxon>Bacillati</taxon>
        <taxon>Bacillota</taxon>
        <taxon>Bacilli</taxon>
        <taxon>Bacillales</taxon>
        <taxon>Bacillaceae</taxon>
        <taxon>Halalkalibacterium (ex Joshi et al. 2022)</taxon>
    </lineage>
</organism>
<gene>
    <name evidence="2" type="ORF">AMD02_10960</name>
</gene>
<comment type="caution">
    <text evidence="2">The sequence shown here is derived from an EMBL/GenBank/DDBJ whole genome shotgun (WGS) entry which is preliminary data.</text>
</comment>
<reference evidence="2" key="1">
    <citation type="submission" date="2015-08" db="EMBL/GenBank/DDBJ databases">
        <title>Complete DNA Sequence of Pseudomonas syringae pv. actinidiae, the Causal Agent of Kiwifruit Canker Disease.</title>
        <authorList>
            <person name="Rikkerink E.H.A."/>
            <person name="Fineran P.C."/>
        </authorList>
    </citation>
    <scope>NUCLEOTIDE SEQUENCE</scope>
    <source>
        <strain evidence="2">DSM 13666</strain>
    </source>
</reference>
<evidence type="ECO:0000313" key="2">
    <source>
        <dbReference type="EMBL" id="KOO39303.1"/>
    </source>
</evidence>
<feature type="transmembrane region" description="Helical" evidence="1">
    <location>
        <begin position="41"/>
        <end position="64"/>
    </location>
</feature>
<accession>A0A0M0KLM2</accession>
<dbReference type="PATRIC" id="fig|136160.3.peg.2594"/>
<dbReference type="RefSeq" id="WP_010897871.1">
    <property type="nucleotide sequence ID" value="NZ_CP040441.1"/>
</dbReference>
<keyword evidence="1" id="KW-0472">Membrane</keyword>
<evidence type="ECO:0000256" key="1">
    <source>
        <dbReference type="SAM" id="Phobius"/>
    </source>
</evidence>
<sequence length="68" mass="7201">MAKWLALVPAFVFTFLLVPVSTVLAAGGGGHGEEEAAAAEPTILTPVLMGLSFVTIIVMIFYMFRDNG</sequence>
<protein>
    <submittedName>
        <fullName evidence="2">Uncharacterized protein</fullName>
    </submittedName>
</protein>
<keyword evidence="1" id="KW-1133">Transmembrane helix</keyword>
<proteinExistence type="predicted"/>
<keyword evidence="1" id="KW-0812">Transmembrane</keyword>
<dbReference type="EMBL" id="LILD01000001">
    <property type="protein sequence ID" value="KOO39303.1"/>
    <property type="molecule type" value="Genomic_DNA"/>
</dbReference>
<dbReference type="GeneID" id="87597325"/>
<name>A0A0M0KLM2_ALKHA</name>
<dbReference type="AlphaFoldDB" id="A0A0M0KLM2"/>
<dbReference type="OMA" id="IVMIFYM"/>